<evidence type="ECO:0000256" key="8">
    <source>
        <dbReference type="RuleBase" id="RU004512"/>
    </source>
</evidence>
<dbReference type="InterPro" id="IPR001345">
    <property type="entry name" value="PG/BPGM_mutase_AS"/>
</dbReference>
<accession>A0A0S2UP96</accession>
<gene>
    <name evidence="9" type="ORF">ASU29_106</name>
</gene>
<evidence type="ECO:0000256" key="5">
    <source>
        <dbReference type="PIRSR" id="PIRSR613078-1"/>
    </source>
</evidence>
<dbReference type="PROSITE" id="PS00175">
    <property type="entry name" value="PG_MUTASE"/>
    <property type="match status" value="1"/>
</dbReference>
<protein>
    <recommendedName>
        <fullName evidence="8">2,3-bisphosphoglycerate-dependent phosphoglycerate mutase</fullName>
        <ecNumber evidence="8">5.4.2.11</ecNumber>
    </recommendedName>
</protein>
<comment type="similarity">
    <text evidence="1">Belongs to the phosphoglycerate mutase family. BPG-dependent PGAM subfamily.</text>
</comment>
<reference evidence="10" key="1">
    <citation type="submission" date="2015-11" db="EMBL/GenBank/DDBJ databases">
        <title>Complete genome sequences of the obligate symbionts Candidatus Sulcia muelleri and Candidatus Nasuia deltocephalinicola from the pestiferous leafhopper, Macrosteles quadripunctulatus (Hemiptera: Cicadellidae).</title>
        <authorList>
            <person name="Bennett G.M."/>
            <person name="Abba S."/>
            <person name="Kube M."/>
            <person name="Marzachi C."/>
        </authorList>
    </citation>
    <scope>NUCLEOTIDE SEQUENCE [LARGE SCALE GENOMIC DNA]</scope>
    <source>
        <strain evidence="10">PUNC</strain>
    </source>
</reference>
<dbReference type="SUPFAM" id="SSF53254">
    <property type="entry name" value="Phosphoglycerate mutase-like"/>
    <property type="match status" value="1"/>
</dbReference>
<dbReference type="InterPro" id="IPR005952">
    <property type="entry name" value="Phosphogly_mut1"/>
</dbReference>
<organism evidence="9 10">
    <name type="scientific">Candidatus Nasuia deltocephalincola</name>
    <dbReference type="NCBI Taxonomy" id="1160784"/>
    <lineage>
        <taxon>Bacteria</taxon>
        <taxon>Pseudomonadati</taxon>
        <taxon>Pseudomonadota</taxon>
        <taxon>Betaproteobacteria</taxon>
        <taxon>Candidatus Nasuia</taxon>
    </lineage>
</organism>
<evidence type="ECO:0000256" key="4">
    <source>
        <dbReference type="ARBA" id="ARBA00023235"/>
    </source>
</evidence>
<feature type="binding site" evidence="6">
    <location>
        <begin position="87"/>
        <end position="90"/>
    </location>
    <ligand>
        <name>substrate</name>
    </ligand>
</feature>
<name>A0A0S2UP96_9PROT</name>
<dbReference type="SMART" id="SM00855">
    <property type="entry name" value="PGAM"/>
    <property type="match status" value="1"/>
</dbReference>
<comment type="pathway">
    <text evidence="8">Carbohydrate degradation; glycolysis; pyruvate from D-glyceraldehyde 3-phosphate: step 3/5.</text>
</comment>
<evidence type="ECO:0000313" key="10">
    <source>
        <dbReference type="Proteomes" id="UP000055684"/>
    </source>
</evidence>
<dbReference type="EC" id="5.4.2.11" evidence="8"/>
<dbReference type="Proteomes" id="UP000055684">
    <property type="component" value="Chromosome"/>
</dbReference>
<dbReference type="NCBIfam" id="TIGR01258">
    <property type="entry name" value="pgm_1"/>
    <property type="match status" value="1"/>
</dbReference>
<proteinExistence type="inferred from homology"/>
<evidence type="ECO:0000313" key="9">
    <source>
        <dbReference type="EMBL" id="ALP70020.1"/>
    </source>
</evidence>
<dbReference type="PANTHER" id="PTHR11931">
    <property type="entry name" value="PHOSPHOGLYCERATE MUTASE"/>
    <property type="match status" value="1"/>
</dbReference>
<dbReference type="GO" id="GO:0006094">
    <property type="term" value="P:gluconeogenesis"/>
    <property type="evidence" value="ECO:0007669"/>
    <property type="project" value="UniProtKB-KW"/>
</dbReference>
<feature type="binding site" evidence="6">
    <location>
        <position position="98"/>
    </location>
    <ligand>
        <name>substrate</name>
    </ligand>
</feature>
<dbReference type="UniPathway" id="UPA00109">
    <property type="reaction ID" value="UER00186"/>
</dbReference>
<comment type="catalytic activity">
    <reaction evidence="8">
        <text>(2R)-2-phosphoglycerate = (2R)-3-phosphoglycerate</text>
        <dbReference type="Rhea" id="RHEA:15901"/>
        <dbReference type="ChEBI" id="CHEBI:58272"/>
        <dbReference type="ChEBI" id="CHEBI:58289"/>
        <dbReference type="EC" id="5.4.2.11"/>
    </reaction>
</comment>
<comment type="function">
    <text evidence="8">Catalyzes the interconversion of 2-phosphoglycerate and 3-phosphoglycerate.</text>
</comment>
<sequence length="221" mass="26200">MLKLVLLRHGESLGNLENRFTGVLDVDLTEKGYLDSYKCGIKLKKLEYDFDICYTSNLKRAIKTCWAVFDALNKNYIKLIKIKNLNERNYGKILGMNKIESVLKFKKKNVDNWLNAYNYRPPKIDILNKYWKTFNKKNNLKKIKLGSESLNDVLKRVFTFWEKILKKNIYKKKILIVAHSNILKVLINYIEKKKINNIVENSKIIIYEFNNKLEIIKKNSI</sequence>
<keyword evidence="4" id="KW-0413">Isomerase</keyword>
<reference evidence="9 10" key="2">
    <citation type="journal article" date="2016" name="Genome Announc.">
        <title>Complete Genome Sequences of the Obligate Symbionts 'Candidatus Sulcia muelleri' and 'Ca. Nasuia deltocephalinicola' from the Pestiferous Leafhopper Macrosteles quadripunctulatus (Hemiptera: Cicadellidae).</title>
        <authorList>
            <person name="Bennett G.M."/>
            <person name="Abba S."/>
            <person name="Kube M."/>
            <person name="Marzachi C."/>
        </authorList>
    </citation>
    <scope>NUCLEOTIDE SEQUENCE [LARGE SCALE GENOMIC DNA]</scope>
    <source>
        <strain evidence="9 10">PUNC</strain>
    </source>
</reference>
<dbReference type="AlphaFoldDB" id="A0A0S2UP96"/>
<feature type="binding site" evidence="6">
    <location>
        <begin position="8"/>
        <end position="15"/>
    </location>
    <ligand>
        <name>substrate</name>
    </ligand>
</feature>
<feature type="binding site" evidence="6">
    <location>
        <begin position="21"/>
        <end position="22"/>
    </location>
    <ligand>
        <name>substrate</name>
    </ligand>
</feature>
<feature type="binding site" evidence="6">
    <location>
        <position position="60"/>
    </location>
    <ligand>
        <name>substrate</name>
    </ligand>
</feature>
<evidence type="ECO:0000256" key="2">
    <source>
        <dbReference type="ARBA" id="ARBA00022432"/>
    </source>
</evidence>
<dbReference type="GO" id="GO:0006096">
    <property type="term" value="P:glycolytic process"/>
    <property type="evidence" value="ECO:0007669"/>
    <property type="project" value="UniProtKB-UniPathway"/>
</dbReference>
<dbReference type="CDD" id="cd07067">
    <property type="entry name" value="HP_PGM_like"/>
    <property type="match status" value="1"/>
</dbReference>
<evidence type="ECO:0000256" key="6">
    <source>
        <dbReference type="PIRSR" id="PIRSR613078-2"/>
    </source>
</evidence>
<dbReference type="OrthoDB" id="9781415at2"/>
<evidence type="ECO:0000256" key="3">
    <source>
        <dbReference type="ARBA" id="ARBA00023152"/>
    </source>
</evidence>
<feature type="active site" description="Proton donor/acceptor" evidence="5">
    <location>
        <position position="87"/>
    </location>
</feature>
<dbReference type="InterPro" id="IPR029033">
    <property type="entry name" value="His_PPase_superfam"/>
</dbReference>
<dbReference type="PIRSF" id="PIRSF000709">
    <property type="entry name" value="6PFK_2-Ptase"/>
    <property type="match status" value="1"/>
</dbReference>
<dbReference type="GO" id="GO:0004619">
    <property type="term" value="F:phosphoglycerate mutase activity"/>
    <property type="evidence" value="ECO:0007669"/>
    <property type="project" value="UniProtKB-EC"/>
</dbReference>
<dbReference type="EMBL" id="CP013211">
    <property type="protein sequence ID" value="ALP70020.1"/>
    <property type="molecule type" value="Genomic_DNA"/>
</dbReference>
<feature type="site" description="Transition state stabilizer" evidence="7">
    <location>
        <position position="179"/>
    </location>
</feature>
<dbReference type="Pfam" id="PF00300">
    <property type="entry name" value="His_Phos_1"/>
    <property type="match status" value="1"/>
</dbReference>
<dbReference type="InterPro" id="IPR013078">
    <property type="entry name" value="His_Pase_superF_clade-1"/>
</dbReference>
<evidence type="ECO:0000256" key="7">
    <source>
        <dbReference type="PIRSR" id="PIRSR613078-3"/>
    </source>
</evidence>
<dbReference type="Gene3D" id="3.40.50.1240">
    <property type="entry name" value="Phosphoglycerate mutase-like"/>
    <property type="match status" value="1"/>
</dbReference>
<keyword evidence="2" id="KW-0312">Gluconeogenesis</keyword>
<evidence type="ECO:0000256" key="1">
    <source>
        <dbReference type="ARBA" id="ARBA00006717"/>
    </source>
</evidence>
<dbReference type="PATRIC" id="fig|1160784.3.peg.72"/>
<keyword evidence="3" id="KW-0324">Glycolysis</keyword>
<feature type="active site" description="Tele-phosphohistidine intermediate" evidence="5">
    <location>
        <position position="9"/>
    </location>
</feature>